<organism evidence="2 3">
    <name type="scientific">Burkholderia pyrrocinia</name>
    <name type="common">Pseudomonas pyrrocinia</name>
    <dbReference type="NCBI Taxonomy" id="60550"/>
    <lineage>
        <taxon>Bacteria</taxon>
        <taxon>Pseudomonadati</taxon>
        <taxon>Pseudomonadota</taxon>
        <taxon>Betaproteobacteria</taxon>
        <taxon>Burkholderiales</taxon>
        <taxon>Burkholderiaceae</taxon>
        <taxon>Burkholderia</taxon>
        <taxon>Burkholderia cepacia complex</taxon>
    </lineage>
</organism>
<proteinExistence type="predicted"/>
<feature type="region of interest" description="Disordered" evidence="1">
    <location>
        <begin position="17"/>
        <end position="59"/>
    </location>
</feature>
<protein>
    <submittedName>
        <fullName evidence="2">Uncharacterized protein</fullName>
    </submittedName>
</protein>
<evidence type="ECO:0000313" key="3">
    <source>
        <dbReference type="Proteomes" id="UP000253104"/>
    </source>
</evidence>
<dbReference type="EMBL" id="CP024904">
    <property type="protein sequence ID" value="AXF25609.1"/>
    <property type="molecule type" value="Genomic_DNA"/>
</dbReference>
<evidence type="ECO:0000256" key="1">
    <source>
        <dbReference type="SAM" id="MobiDB-lite"/>
    </source>
</evidence>
<gene>
    <name evidence="2" type="ORF">CUJ89_34745</name>
</gene>
<sequence length="59" mass="6196">MSIASRLMRGCMLWPRSTPASNASFSVSQSGPSAVDTTNSMRASSTYTCTSSHHAPLSS</sequence>
<feature type="compositionally biased region" description="Polar residues" evidence="1">
    <location>
        <begin position="18"/>
        <end position="59"/>
    </location>
</feature>
<accession>A0A2Z5N7S3</accession>
<dbReference type="Proteomes" id="UP000253104">
    <property type="component" value="Chromosome mHSR5_C"/>
</dbReference>
<reference evidence="2 3" key="1">
    <citation type="journal article" date="2018" name="ISME J.">
        <title>Involvement of Burkholderiaceae and sulfurous volatiles in disease-suppressive soils.</title>
        <authorList>
            <person name="Carrion V.J."/>
            <person name="Cordovez V."/>
            <person name="Tyc O."/>
            <person name="Etalo D.W."/>
            <person name="de Bruijn I."/>
            <person name="de Jager V.C."/>
            <person name="Medema M.H."/>
            <person name="Eberl L."/>
            <person name="Raaijmakers J.M."/>
        </authorList>
    </citation>
    <scope>NUCLEOTIDE SEQUENCE [LARGE SCALE GENOMIC DNA]</scope>
    <source>
        <strain evidence="3">mHSR5</strain>
    </source>
</reference>
<dbReference type="AlphaFoldDB" id="A0A2Z5N7S3"/>
<evidence type="ECO:0000313" key="2">
    <source>
        <dbReference type="EMBL" id="AXF25609.1"/>
    </source>
</evidence>
<name>A0A2Z5N7S3_BURPY</name>